<dbReference type="EC" id="1.1.1.60" evidence="7"/>
<keyword evidence="2 7" id="KW-0560">Oxidoreductase</keyword>
<dbReference type="GO" id="GO:0050661">
    <property type="term" value="F:NADP binding"/>
    <property type="evidence" value="ECO:0007669"/>
    <property type="project" value="InterPro"/>
</dbReference>
<dbReference type="SUPFAM" id="SSF51735">
    <property type="entry name" value="NAD(P)-binding Rossmann-fold domains"/>
    <property type="match status" value="1"/>
</dbReference>
<protein>
    <submittedName>
        <fullName evidence="7">Tartronic semialdehyde reductase</fullName>
        <ecNumber evidence="7">1.1.1.60</ecNumber>
    </submittedName>
</protein>
<dbReference type="GO" id="GO:0051287">
    <property type="term" value="F:NAD binding"/>
    <property type="evidence" value="ECO:0007669"/>
    <property type="project" value="InterPro"/>
</dbReference>
<dbReference type="InterPro" id="IPR036291">
    <property type="entry name" value="NAD(P)-bd_dom_sf"/>
</dbReference>
<proteinExistence type="inferred from homology"/>
<dbReference type="AlphaFoldDB" id="Q7U3U8"/>
<feature type="active site" evidence="4">
    <location>
        <position position="175"/>
    </location>
</feature>
<dbReference type="InterPro" id="IPR029154">
    <property type="entry name" value="HIBADH-like_NADP-bd"/>
</dbReference>
<dbReference type="eggNOG" id="COG2084">
    <property type="taxonomic scope" value="Bacteria"/>
</dbReference>
<dbReference type="GO" id="GO:0008679">
    <property type="term" value="F:2-hydroxy-3-oxopropionate reductase activity"/>
    <property type="evidence" value="ECO:0007669"/>
    <property type="project" value="UniProtKB-EC"/>
</dbReference>
<evidence type="ECO:0000256" key="1">
    <source>
        <dbReference type="ARBA" id="ARBA00009080"/>
    </source>
</evidence>
<dbReference type="KEGG" id="syw:SYNW2331"/>
<dbReference type="STRING" id="84588.SYNW2331"/>
<organism evidence="7 8">
    <name type="scientific">Parasynechococcus marenigrum (strain WH8102)</name>
    <dbReference type="NCBI Taxonomy" id="84588"/>
    <lineage>
        <taxon>Bacteria</taxon>
        <taxon>Bacillati</taxon>
        <taxon>Cyanobacteriota</taxon>
        <taxon>Cyanophyceae</taxon>
        <taxon>Synechococcales</taxon>
        <taxon>Prochlorococcaceae</taxon>
        <taxon>Parasynechococcus</taxon>
        <taxon>Parasynechococcus marenigrum</taxon>
    </lineage>
</organism>
<dbReference type="Gene3D" id="3.40.50.720">
    <property type="entry name" value="NAD(P)-binding Rossmann-like Domain"/>
    <property type="match status" value="1"/>
</dbReference>
<comment type="similarity">
    <text evidence="1">Belongs to the HIBADH-related family.</text>
</comment>
<dbReference type="HOGENOM" id="CLU_035117_1_0_3"/>
<feature type="domain" description="3-hydroxyisobutyrate dehydrogenase-like NAD-binding" evidence="6">
    <location>
        <begin position="169"/>
        <end position="287"/>
    </location>
</feature>
<gene>
    <name evidence="7" type="ordered locus">SYNW2331</name>
</gene>
<keyword evidence="3" id="KW-0520">NAD</keyword>
<dbReference type="RefSeq" id="WP_011129184.1">
    <property type="nucleotide sequence ID" value="NC_005070.1"/>
</dbReference>
<dbReference type="InterPro" id="IPR015815">
    <property type="entry name" value="HIBADH-related"/>
</dbReference>
<evidence type="ECO:0000256" key="2">
    <source>
        <dbReference type="ARBA" id="ARBA00023002"/>
    </source>
</evidence>
<dbReference type="PANTHER" id="PTHR43060">
    <property type="entry name" value="3-HYDROXYISOBUTYRATE DEHYDROGENASE-LIKE 1, MITOCHONDRIAL-RELATED"/>
    <property type="match status" value="1"/>
</dbReference>
<feature type="domain" description="6-phosphogluconate dehydrogenase NADP-binding" evidence="5">
    <location>
        <begin position="8"/>
        <end position="166"/>
    </location>
</feature>
<sequence>MTRCDLNLGFIGLGAIGRPMAANLCRSGFLLNVHTRSRSAETAPELQEARSCASPAEAAEAVDVLLICVSDDQAVETVLFGSDGAASTLRPGSVVVDCSTIAPATAMACAKRLAQQGIHYLDAPVTGGTEGAKAGTLKLLVGGESTAVACVRPVLEVIGSTIHHFGPVGRGQQVKAVNQVLVAGSYAAVAEAMALGKRLDLPMDQVVEALKSGAAGSWALDHRSAGMLMGHYPLGFRLALHHKDLGIALEAAESVQLELPISRTVRQLEHDLMQQGHGDEDVSALHRQFETKS</sequence>
<reference evidence="7 8" key="1">
    <citation type="journal article" date="2003" name="Nature">
        <title>The genome of a motile marine Synechococcus.</title>
        <authorList>
            <person name="Palenik B."/>
            <person name="Brahamsha B."/>
            <person name="Larimer F."/>
            <person name="Land M."/>
            <person name="Hauser L."/>
            <person name="Chain P."/>
            <person name="Lamerdin J."/>
            <person name="Regala W."/>
            <person name="Allen E.A."/>
            <person name="McCarren J."/>
            <person name="Paulsen I."/>
            <person name="Dufresne A."/>
            <person name="Partensky F."/>
            <person name="Webb E."/>
            <person name="Waterbury J."/>
        </authorList>
    </citation>
    <scope>NUCLEOTIDE SEQUENCE [LARGE SCALE GENOMIC DNA]</scope>
    <source>
        <strain evidence="7 8">WH8102</strain>
    </source>
</reference>
<dbReference type="PANTHER" id="PTHR43060:SF15">
    <property type="entry name" value="3-HYDROXYISOBUTYRATE DEHYDROGENASE-LIKE 1, MITOCHONDRIAL-RELATED"/>
    <property type="match status" value="1"/>
</dbReference>
<evidence type="ECO:0000259" key="5">
    <source>
        <dbReference type="Pfam" id="PF03446"/>
    </source>
</evidence>
<accession>Q7U3U8</accession>
<evidence type="ECO:0000256" key="4">
    <source>
        <dbReference type="PIRSR" id="PIRSR000103-1"/>
    </source>
</evidence>
<dbReference type="InterPro" id="IPR013328">
    <property type="entry name" value="6PGD_dom2"/>
</dbReference>
<evidence type="ECO:0000313" key="8">
    <source>
        <dbReference type="Proteomes" id="UP000001422"/>
    </source>
</evidence>
<dbReference type="Gene3D" id="1.10.1040.10">
    <property type="entry name" value="N-(1-d-carboxylethyl)-l-norvaline Dehydrogenase, domain 2"/>
    <property type="match status" value="1"/>
</dbReference>
<dbReference type="Pfam" id="PF03446">
    <property type="entry name" value="NAD_binding_2"/>
    <property type="match status" value="1"/>
</dbReference>
<dbReference type="InterPro" id="IPR006115">
    <property type="entry name" value="6PGDH_NADP-bd"/>
</dbReference>
<dbReference type="Pfam" id="PF14833">
    <property type="entry name" value="NAD_binding_11"/>
    <property type="match status" value="1"/>
</dbReference>
<dbReference type="Proteomes" id="UP000001422">
    <property type="component" value="Chromosome"/>
</dbReference>
<keyword evidence="8" id="KW-1185">Reference proteome</keyword>
<evidence type="ECO:0000313" key="7">
    <source>
        <dbReference type="EMBL" id="CAE08846.1"/>
    </source>
</evidence>
<dbReference type="EMBL" id="BX569695">
    <property type="protein sequence ID" value="CAE08846.1"/>
    <property type="molecule type" value="Genomic_DNA"/>
</dbReference>
<dbReference type="PIRSF" id="PIRSF000103">
    <property type="entry name" value="HIBADH"/>
    <property type="match status" value="1"/>
</dbReference>
<name>Q7U3U8_PARMW</name>
<dbReference type="InterPro" id="IPR008927">
    <property type="entry name" value="6-PGluconate_DH-like_C_sf"/>
</dbReference>
<evidence type="ECO:0000256" key="3">
    <source>
        <dbReference type="ARBA" id="ARBA00023027"/>
    </source>
</evidence>
<dbReference type="SUPFAM" id="SSF48179">
    <property type="entry name" value="6-phosphogluconate dehydrogenase C-terminal domain-like"/>
    <property type="match status" value="1"/>
</dbReference>
<evidence type="ECO:0000259" key="6">
    <source>
        <dbReference type="Pfam" id="PF14833"/>
    </source>
</evidence>